<evidence type="ECO:0000256" key="2">
    <source>
        <dbReference type="PROSITE-ProRule" id="PRU00703"/>
    </source>
</evidence>
<dbReference type="RefSeq" id="WP_146518223.1">
    <property type="nucleotide sequence ID" value="NZ_CP151726.1"/>
</dbReference>
<keyword evidence="2" id="KW-0129">CBS domain</keyword>
<dbReference type="EMBL" id="SJPN01000001">
    <property type="protein sequence ID" value="TWU08123.1"/>
    <property type="molecule type" value="Genomic_DNA"/>
</dbReference>
<evidence type="ECO:0000256" key="3">
    <source>
        <dbReference type="SAM" id="MobiDB-lite"/>
    </source>
</evidence>
<dbReference type="OrthoDB" id="5295985at2"/>
<feature type="compositionally biased region" description="Basic and acidic residues" evidence="3">
    <location>
        <begin position="1"/>
        <end position="11"/>
    </location>
</feature>
<feature type="domain" description="CBS" evidence="4">
    <location>
        <begin position="111"/>
        <end position="170"/>
    </location>
</feature>
<evidence type="ECO:0000256" key="1">
    <source>
        <dbReference type="ARBA" id="ARBA00022737"/>
    </source>
</evidence>
<dbReference type="Pfam" id="PF00571">
    <property type="entry name" value="CBS"/>
    <property type="match status" value="2"/>
</dbReference>
<evidence type="ECO:0000259" key="4">
    <source>
        <dbReference type="PROSITE" id="PS51371"/>
    </source>
</evidence>
<dbReference type="InterPro" id="IPR051462">
    <property type="entry name" value="CBS_domain-containing"/>
</dbReference>
<keyword evidence="1" id="KW-0677">Repeat</keyword>
<sequence>MSTYNRADRASKVPSRPASDVGRIGSVDDHFHSPSSLDDQCACLIDSVSSDPIDADTSIRTATEALYRSGCPSLYVVDNDELVGVFGESEVLERVAEIFEKVADQPVREVMTQEPVVLSESAVLRDVLSAFSATGYRPVPVVTDDGRLVGEFLPQHVLSHIDENGFLTASRPR</sequence>
<comment type="caution">
    <text evidence="5">The sequence shown here is derived from an EMBL/GenBank/DDBJ whole genome shotgun (WGS) entry which is preliminary data.</text>
</comment>
<organism evidence="5 6">
    <name type="scientific">Stieleria varia</name>
    <dbReference type="NCBI Taxonomy" id="2528005"/>
    <lineage>
        <taxon>Bacteria</taxon>
        <taxon>Pseudomonadati</taxon>
        <taxon>Planctomycetota</taxon>
        <taxon>Planctomycetia</taxon>
        <taxon>Pirellulales</taxon>
        <taxon>Pirellulaceae</taxon>
        <taxon>Stieleria</taxon>
    </lineage>
</organism>
<dbReference type="InterPro" id="IPR046342">
    <property type="entry name" value="CBS_dom_sf"/>
</dbReference>
<dbReference type="PANTHER" id="PTHR48108">
    <property type="entry name" value="CBS DOMAIN-CONTAINING PROTEIN CBSX2, CHLOROPLASTIC"/>
    <property type="match status" value="1"/>
</dbReference>
<dbReference type="AlphaFoldDB" id="A0A5C6B7R9"/>
<gene>
    <name evidence="5" type="ORF">Pla52n_07050</name>
</gene>
<dbReference type="Proteomes" id="UP000320176">
    <property type="component" value="Unassembled WGS sequence"/>
</dbReference>
<feature type="region of interest" description="Disordered" evidence="3">
    <location>
        <begin position="1"/>
        <end position="27"/>
    </location>
</feature>
<dbReference type="InterPro" id="IPR000644">
    <property type="entry name" value="CBS_dom"/>
</dbReference>
<dbReference type="PANTHER" id="PTHR48108:SF35">
    <property type="entry name" value="ZINC METALLOPROTEASE MJ0392"/>
    <property type="match status" value="1"/>
</dbReference>
<dbReference type="SUPFAM" id="SSF54631">
    <property type="entry name" value="CBS-domain pair"/>
    <property type="match status" value="1"/>
</dbReference>
<evidence type="ECO:0000313" key="6">
    <source>
        <dbReference type="Proteomes" id="UP000320176"/>
    </source>
</evidence>
<dbReference type="Gene3D" id="3.10.580.10">
    <property type="entry name" value="CBS-domain"/>
    <property type="match status" value="1"/>
</dbReference>
<dbReference type="PROSITE" id="PS51371">
    <property type="entry name" value="CBS"/>
    <property type="match status" value="1"/>
</dbReference>
<dbReference type="CDD" id="cd02205">
    <property type="entry name" value="CBS_pair_SF"/>
    <property type="match status" value="1"/>
</dbReference>
<dbReference type="SMART" id="SM00116">
    <property type="entry name" value="CBS"/>
    <property type="match status" value="2"/>
</dbReference>
<keyword evidence="6" id="KW-1185">Reference proteome</keyword>
<protein>
    <submittedName>
        <fullName evidence="5">CBS domain protein</fullName>
    </submittedName>
</protein>
<accession>A0A5C6B7R9</accession>
<evidence type="ECO:0000313" key="5">
    <source>
        <dbReference type="EMBL" id="TWU08123.1"/>
    </source>
</evidence>
<name>A0A5C6B7R9_9BACT</name>
<reference evidence="5 6" key="1">
    <citation type="submission" date="2019-02" db="EMBL/GenBank/DDBJ databases">
        <title>Deep-cultivation of Planctomycetes and their phenomic and genomic characterization uncovers novel biology.</title>
        <authorList>
            <person name="Wiegand S."/>
            <person name="Jogler M."/>
            <person name="Boedeker C."/>
            <person name="Pinto D."/>
            <person name="Vollmers J."/>
            <person name="Rivas-Marin E."/>
            <person name="Kohn T."/>
            <person name="Peeters S.H."/>
            <person name="Heuer A."/>
            <person name="Rast P."/>
            <person name="Oberbeckmann S."/>
            <person name="Bunk B."/>
            <person name="Jeske O."/>
            <person name="Meyerdierks A."/>
            <person name="Storesund J.E."/>
            <person name="Kallscheuer N."/>
            <person name="Luecker S."/>
            <person name="Lage O.M."/>
            <person name="Pohl T."/>
            <person name="Merkel B.J."/>
            <person name="Hornburger P."/>
            <person name="Mueller R.-W."/>
            <person name="Bruemmer F."/>
            <person name="Labrenz M."/>
            <person name="Spormann A.M."/>
            <person name="Op Den Camp H."/>
            <person name="Overmann J."/>
            <person name="Amann R."/>
            <person name="Jetten M.S.M."/>
            <person name="Mascher T."/>
            <person name="Medema M.H."/>
            <person name="Devos D.P."/>
            <person name="Kaster A.-K."/>
            <person name="Ovreas L."/>
            <person name="Rohde M."/>
            <person name="Galperin M.Y."/>
            <person name="Jogler C."/>
        </authorList>
    </citation>
    <scope>NUCLEOTIDE SEQUENCE [LARGE SCALE GENOMIC DNA]</scope>
    <source>
        <strain evidence="5 6">Pla52n</strain>
    </source>
</reference>
<proteinExistence type="predicted"/>